<sequence>MKDKHRKCGQNVAKRRLLMIRYIGFRPFIFAKLLWVNNQFYLPFIKSFRTFCERMERLQNLEEQEAKMTELCQKFYMLQRNRPGRSHRIEELEERKFKYK</sequence>
<accession>A0ABD6F2I7</accession>
<gene>
    <name evidence="1" type="ORF">AB6A40_010938</name>
</gene>
<reference evidence="1 2" key="1">
    <citation type="submission" date="2024-08" db="EMBL/GenBank/DDBJ databases">
        <title>Gnathostoma spinigerum genome.</title>
        <authorList>
            <person name="Gonzalez-Bertolin B."/>
            <person name="Monzon S."/>
            <person name="Zaballos A."/>
            <person name="Jimenez P."/>
            <person name="Dekumyoy P."/>
            <person name="Varona S."/>
            <person name="Cuesta I."/>
            <person name="Sumanam S."/>
            <person name="Adisakwattana P."/>
            <person name="Gasser R.B."/>
            <person name="Hernandez-Gonzalez A."/>
            <person name="Young N.D."/>
            <person name="Perteguer M.J."/>
        </authorList>
    </citation>
    <scope>NUCLEOTIDE SEQUENCE [LARGE SCALE GENOMIC DNA]</scope>
    <source>
        <strain evidence="1">AL3</strain>
        <tissue evidence="1">Liver</tissue>
    </source>
</reference>
<dbReference type="AlphaFoldDB" id="A0ABD6F2I7"/>
<evidence type="ECO:0000313" key="1">
    <source>
        <dbReference type="EMBL" id="MFH4984229.1"/>
    </source>
</evidence>
<comment type="caution">
    <text evidence="1">The sequence shown here is derived from an EMBL/GenBank/DDBJ whole genome shotgun (WGS) entry which is preliminary data.</text>
</comment>
<evidence type="ECO:0000313" key="2">
    <source>
        <dbReference type="Proteomes" id="UP001608902"/>
    </source>
</evidence>
<keyword evidence="2" id="KW-1185">Reference proteome</keyword>
<name>A0ABD6F2I7_9BILA</name>
<dbReference type="Proteomes" id="UP001608902">
    <property type="component" value="Unassembled WGS sequence"/>
</dbReference>
<protein>
    <submittedName>
        <fullName evidence="1">Uncharacterized protein</fullName>
    </submittedName>
</protein>
<proteinExistence type="predicted"/>
<dbReference type="EMBL" id="JBGFUD010015959">
    <property type="protein sequence ID" value="MFH4984229.1"/>
    <property type="molecule type" value="Genomic_DNA"/>
</dbReference>
<organism evidence="1 2">
    <name type="scientific">Gnathostoma spinigerum</name>
    <dbReference type="NCBI Taxonomy" id="75299"/>
    <lineage>
        <taxon>Eukaryota</taxon>
        <taxon>Metazoa</taxon>
        <taxon>Ecdysozoa</taxon>
        <taxon>Nematoda</taxon>
        <taxon>Chromadorea</taxon>
        <taxon>Rhabditida</taxon>
        <taxon>Spirurina</taxon>
        <taxon>Gnathostomatomorpha</taxon>
        <taxon>Gnathostomatoidea</taxon>
        <taxon>Gnathostomatidae</taxon>
        <taxon>Gnathostoma</taxon>
    </lineage>
</organism>